<dbReference type="Proteomes" id="UP000076798">
    <property type="component" value="Unassembled WGS sequence"/>
</dbReference>
<feature type="non-terminal residue" evidence="2">
    <location>
        <position position="274"/>
    </location>
</feature>
<reference evidence="2 3" key="1">
    <citation type="journal article" date="2016" name="Mol. Biol. Evol.">
        <title>Comparative Genomics of Early-Diverging Mushroom-Forming Fungi Provides Insights into the Origins of Lignocellulose Decay Capabilities.</title>
        <authorList>
            <person name="Nagy L.G."/>
            <person name="Riley R."/>
            <person name="Tritt A."/>
            <person name="Adam C."/>
            <person name="Daum C."/>
            <person name="Floudas D."/>
            <person name="Sun H."/>
            <person name="Yadav J.S."/>
            <person name="Pangilinan J."/>
            <person name="Larsson K.H."/>
            <person name="Matsuura K."/>
            <person name="Barry K."/>
            <person name="Labutti K."/>
            <person name="Kuo R."/>
            <person name="Ohm R.A."/>
            <person name="Bhattacharya S.S."/>
            <person name="Shirouzu T."/>
            <person name="Yoshinaga Y."/>
            <person name="Martin F.M."/>
            <person name="Grigoriev I.V."/>
            <person name="Hibbett D.S."/>
        </authorList>
    </citation>
    <scope>NUCLEOTIDE SEQUENCE [LARGE SCALE GENOMIC DNA]</scope>
    <source>
        <strain evidence="2 3">HHB10207 ss-3</strain>
    </source>
</reference>
<feature type="region of interest" description="Disordered" evidence="1">
    <location>
        <begin position="1"/>
        <end position="35"/>
    </location>
</feature>
<organism evidence="2 3">
    <name type="scientific">Sistotremastrum suecicum HHB10207 ss-3</name>
    <dbReference type="NCBI Taxonomy" id="1314776"/>
    <lineage>
        <taxon>Eukaryota</taxon>
        <taxon>Fungi</taxon>
        <taxon>Dikarya</taxon>
        <taxon>Basidiomycota</taxon>
        <taxon>Agaricomycotina</taxon>
        <taxon>Agaricomycetes</taxon>
        <taxon>Sistotremastrales</taxon>
        <taxon>Sistotremastraceae</taxon>
        <taxon>Sistotremastrum</taxon>
    </lineage>
</organism>
<evidence type="ECO:0000313" key="3">
    <source>
        <dbReference type="Proteomes" id="UP000076798"/>
    </source>
</evidence>
<gene>
    <name evidence="2" type="ORF">SISSUDRAFT_435294</name>
</gene>
<name>A0A165YFQ6_9AGAM</name>
<protein>
    <submittedName>
        <fullName evidence="2">Uncharacterized protein</fullName>
    </submittedName>
</protein>
<proteinExistence type="predicted"/>
<evidence type="ECO:0000313" key="2">
    <source>
        <dbReference type="EMBL" id="KZT33196.1"/>
    </source>
</evidence>
<dbReference type="OrthoDB" id="2987636at2759"/>
<keyword evidence="3" id="KW-1185">Reference proteome</keyword>
<accession>A0A165YFQ6</accession>
<dbReference type="AlphaFoldDB" id="A0A165YFQ6"/>
<feature type="compositionally biased region" description="Low complexity" evidence="1">
    <location>
        <begin position="11"/>
        <end position="28"/>
    </location>
</feature>
<sequence length="274" mass="29516">MAQNENGDIVQGQGNPQAGPTQPTTTQPESIEQYKNEIELLKAEVARLAAAASAAQASPTPQPANGEFSMSATPEAIAQARALALVLKSETKKVSLPGIQKGHRGHPSMLVVPPKVEECIKNYSYIPYTALTTAAKLKTAQGDEDFVINSSGSITAKGLDRRNEQSIALADWLAAASLIESRIRHHHGNDYADMLANHHANVRELGRTHGWNLAFQYDIRQREATAADRTIDISTIDPAVVTLLVTRPSNFVSSNMAPSMNSLSLKRSSPSSQL</sequence>
<evidence type="ECO:0000256" key="1">
    <source>
        <dbReference type="SAM" id="MobiDB-lite"/>
    </source>
</evidence>
<dbReference type="EMBL" id="KV428259">
    <property type="protein sequence ID" value="KZT33196.1"/>
    <property type="molecule type" value="Genomic_DNA"/>
</dbReference>